<proteinExistence type="predicted"/>
<protein>
    <submittedName>
        <fullName evidence="1">Uncharacterized protein</fullName>
    </submittedName>
</protein>
<dbReference type="AlphaFoldDB" id="M7ZEU8"/>
<dbReference type="eggNOG" id="ENOG502QXGE">
    <property type="taxonomic scope" value="Eukaryota"/>
</dbReference>
<sequence>MAPAGRLSVAAALLSCLCLHGLLGNSGQAFGQGPPLQATLTILIGQSSKQTGSLALDPTLANYCLSDVQQLLMSQGASDDLHSICSVHLSNATEGSCPVSTVDAFESVAGRSTLLTSAAARHARAL</sequence>
<dbReference type="PANTHER" id="PTHR33831:SF5">
    <property type="entry name" value="OS07G0102300 PROTEIN"/>
    <property type="match status" value="1"/>
</dbReference>
<reference evidence="1" key="1">
    <citation type="journal article" date="2013" name="Nature">
        <title>Draft genome of the wheat A-genome progenitor Triticum urartu.</title>
        <authorList>
            <person name="Ling H.Q."/>
            <person name="Zhao S."/>
            <person name="Liu D."/>
            <person name="Wang J."/>
            <person name="Sun H."/>
            <person name="Zhang C."/>
            <person name="Fan H."/>
            <person name="Li D."/>
            <person name="Dong L."/>
            <person name="Tao Y."/>
            <person name="Gao C."/>
            <person name="Wu H."/>
            <person name="Li Y."/>
            <person name="Cui Y."/>
            <person name="Guo X."/>
            <person name="Zheng S."/>
            <person name="Wang B."/>
            <person name="Yu K."/>
            <person name="Liang Q."/>
            <person name="Yang W."/>
            <person name="Lou X."/>
            <person name="Chen J."/>
            <person name="Feng M."/>
            <person name="Jian J."/>
            <person name="Zhang X."/>
            <person name="Luo G."/>
            <person name="Jiang Y."/>
            <person name="Liu J."/>
            <person name="Wang Z."/>
            <person name="Sha Y."/>
            <person name="Zhang B."/>
            <person name="Wu H."/>
            <person name="Tang D."/>
            <person name="Shen Q."/>
            <person name="Xue P."/>
            <person name="Zou S."/>
            <person name="Wang X."/>
            <person name="Liu X."/>
            <person name="Wang F."/>
            <person name="Yang Y."/>
            <person name="An X."/>
            <person name="Dong Z."/>
            <person name="Zhang K."/>
            <person name="Zhang X."/>
            <person name="Luo M.C."/>
            <person name="Dvorak J."/>
            <person name="Tong Y."/>
            <person name="Wang J."/>
            <person name="Yang H."/>
            <person name="Li Z."/>
            <person name="Wang D."/>
            <person name="Zhang A."/>
            <person name="Wang J."/>
        </authorList>
    </citation>
    <scope>NUCLEOTIDE SEQUENCE</scope>
</reference>
<evidence type="ECO:0000313" key="1">
    <source>
        <dbReference type="EMBL" id="EMS46609.1"/>
    </source>
</evidence>
<dbReference type="InterPro" id="IPR043891">
    <property type="entry name" value="SPARK"/>
</dbReference>
<dbReference type="InterPro" id="IPR040336">
    <property type="entry name" value="At1g61900-like"/>
</dbReference>
<dbReference type="GO" id="GO:0005886">
    <property type="term" value="C:plasma membrane"/>
    <property type="evidence" value="ECO:0007669"/>
    <property type="project" value="TreeGrafter"/>
</dbReference>
<gene>
    <name evidence="1" type="ORF">TRIUR3_34936</name>
</gene>
<dbReference type="EMBL" id="KD272035">
    <property type="protein sequence ID" value="EMS46609.1"/>
    <property type="molecule type" value="Genomic_DNA"/>
</dbReference>
<dbReference type="Pfam" id="PF19160">
    <property type="entry name" value="SPARK"/>
    <property type="match status" value="1"/>
</dbReference>
<dbReference type="STRING" id="4572.M7ZEU8"/>
<accession>M7ZEU8</accession>
<organism evidence="1">
    <name type="scientific">Triticum urartu</name>
    <name type="common">Red wild einkorn</name>
    <name type="synonym">Crithodium urartu</name>
    <dbReference type="NCBI Taxonomy" id="4572"/>
    <lineage>
        <taxon>Eukaryota</taxon>
        <taxon>Viridiplantae</taxon>
        <taxon>Streptophyta</taxon>
        <taxon>Embryophyta</taxon>
        <taxon>Tracheophyta</taxon>
        <taxon>Spermatophyta</taxon>
        <taxon>Magnoliopsida</taxon>
        <taxon>Liliopsida</taxon>
        <taxon>Poales</taxon>
        <taxon>Poaceae</taxon>
        <taxon>BOP clade</taxon>
        <taxon>Pooideae</taxon>
        <taxon>Triticodae</taxon>
        <taxon>Triticeae</taxon>
        <taxon>Triticinae</taxon>
        <taxon>Triticum</taxon>
    </lineage>
</organism>
<dbReference type="PANTHER" id="PTHR33831">
    <property type="entry name" value="GPI-ANCHORED PROTEIN"/>
    <property type="match status" value="1"/>
</dbReference>
<name>M7ZEU8_TRIUA</name>